<dbReference type="InterPro" id="IPR036322">
    <property type="entry name" value="WD40_repeat_dom_sf"/>
</dbReference>
<sequence length="1122" mass="122918">MARERLKKLLCRSANPSNSGLSAPQGSSQTPAGDPTSDAQTAGNASRGSFARMKNFFHQSGRVPAKDNQGSTAETGPDPVSVGTKVEASGVALDAMTPVPRIGQRAVRGVAMVDTAVTDIQTLCDTYLQPLKIFNSVVTNIANIHPYAQVALGILTAASKLIITQANLDNAISGLLEKLGSVYKLLLEEDMMKKFDDMRDTLAKIARVVSDAAQFVANYTETKSFWKRLGKHIVSETQSTIDDYTKTLDDLMQQYRDCAVRDVRINMHRMLEDVNLEGMAYAAGAGLDTTKSCLDGTRTEILQEITRWATDLDVNAPRILWLHGQAGRGKSAIAHTVALWIKDVGGLGSCFCFSRDRQAEHREHKIFATVARGLADRDPAFRRALADAVSRDYDLKTTSDVTQQWQQLVLGPLSKVHGLIVGNVVVVIDALDESGPEISRRHILSLLTSTEAAHLPANFRILLTSRSLPDIERALGACQHVKATSLDNVSAELTERDIRLYVFKQLGDLREIGDTEVRTIVQKSDGLFEWARLACEFVKPNRPGRTVMERFDEVAFLRSGGGGVLLDAMYKTILADTIPDDDTTLARFHSVMGQIMSTFEPLRMDALNKIRAQFPNEKDRFDVIVILEFMSPLLGGIADRTCLVRPLHASFHDFLSDPARSGIYFVGASDMHSLTFASLQILCGGLRFNICGLESSYLSNCEVADLSERIDKSILTHLSYSCRFWAQHLHKTTFDATLATWAKAVIGSEKFLFWLETLSLLGASGGAADSLGCTAAWLLGQDGFEDLLEVVQDGIKFIRNFGSVISCSAPHVYISALPFTPSNTVLSRQLVPKFSCLVGVSGGVEEWPAVQLALVGHTSGVNGVGFSPDGKRIVSGSSDKTERIWDAERGTVRIWDAERGVQIGDPLQGHDDQVWSVAFSPDGKRIVSGSRDKTVRIWDAERGVQIGGPLLGHDDQVWSVGFSPDGKRVVSGSQDKTVRIWDVEQGMQIGSLIHGCCGSVFSVAFSPDNKKIALGSDDSTVRVLDAEGFEDVSSNALPDAQQLLDGLLLEDPSVVDEPVRFHPDGWIRGPKGRLLLWIPPALWRSFYSMWTKTVIPKGCCIELDLSQMVHGNKWHQCFKPVL</sequence>
<evidence type="ECO:0000256" key="1">
    <source>
        <dbReference type="ARBA" id="ARBA00022574"/>
    </source>
</evidence>
<dbReference type="SUPFAM" id="SSF52540">
    <property type="entry name" value="P-loop containing nucleoside triphosphate hydrolases"/>
    <property type="match status" value="1"/>
</dbReference>
<reference evidence="6 7" key="1">
    <citation type="submission" date="2014-04" db="EMBL/GenBank/DDBJ databases">
        <authorList>
            <consortium name="DOE Joint Genome Institute"/>
            <person name="Kuo A."/>
            <person name="Kohler A."/>
            <person name="Costa M.D."/>
            <person name="Nagy L.G."/>
            <person name="Floudas D."/>
            <person name="Copeland A."/>
            <person name="Barry K.W."/>
            <person name="Cichocki N."/>
            <person name="Veneault-Fourrey C."/>
            <person name="LaButti K."/>
            <person name="Lindquist E.A."/>
            <person name="Lipzen A."/>
            <person name="Lundell T."/>
            <person name="Morin E."/>
            <person name="Murat C."/>
            <person name="Sun H."/>
            <person name="Tunlid A."/>
            <person name="Henrissat B."/>
            <person name="Grigoriev I.V."/>
            <person name="Hibbett D.S."/>
            <person name="Martin F."/>
            <person name="Nordberg H.P."/>
            <person name="Cantor M.N."/>
            <person name="Hua S.X."/>
        </authorList>
    </citation>
    <scope>NUCLEOTIDE SEQUENCE [LARGE SCALE GENOMIC DNA]</scope>
    <source>
        <strain evidence="6 7">Marx 270</strain>
    </source>
</reference>
<dbReference type="PROSITE" id="PS50294">
    <property type="entry name" value="WD_REPEATS_REGION"/>
    <property type="match status" value="3"/>
</dbReference>
<feature type="repeat" description="WD" evidence="3">
    <location>
        <begin position="907"/>
        <end position="939"/>
    </location>
</feature>
<dbReference type="SMART" id="SM00320">
    <property type="entry name" value="WD40"/>
    <property type="match status" value="4"/>
</dbReference>
<dbReference type="AlphaFoldDB" id="A0A0C3JFC0"/>
<feature type="compositionally biased region" description="Polar residues" evidence="4">
    <location>
        <begin position="14"/>
        <end position="45"/>
    </location>
</feature>
<dbReference type="OrthoDB" id="2691691at2759"/>
<organism evidence="6 7">
    <name type="scientific">Pisolithus tinctorius Marx 270</name>
    <dbReference type="NCBI Taxonomy" id="870435"/>
    <lineage>
        <taxon>Eukaryota</taxon>
        <taxon>Fungi</taxon>
        <taxon>Dikarya</taxon>
        <taxon>Basidiomycota</taxon>
        <taxon>Agaricomycotina</taxon>
        <taxon>Agaricomycetes</taxon>
        <taxon>Agaricomycetidae</taxon>
        <taxon>Boletales</taxon>
        <taxon>Sclerodermatineae</taxon>
        <taxon>Pisolithaceae</taxon>
        <taxon>Pisolithus</taxon>
    </lineage>
</organism>
<dbReference type="Gene3D" id="3.40.50.300">
    <property type="entry name" value="P-loop containing nucleotide triphosphate hydrolases"/>
    <property type="match status" value="1"/>
</dbReference>
<dbReference type="PANTHER" id="PTHR19848:SF8">
    <property type="entry name" value="F-BOX AND WD REPEAT DOMAIN CONTAINING 7"/>
    <property type="match status" value="1"/>
</dbReference>
<dbReference type="Pfam" id="PF24883">
    <property type="entry name" value="NPHP3_N"/>
    <property type="match status" value="1"/>
</dbReference>
<dbReference type="PRINTS" id="PR00320">
    <property type="entry name" value="GPROTEINBRPT"/>
</dbReference>
<dbReference type="SUPFAM" id="SSF50978">
    <property type="entry name" value="WD40 repeat-like"/>
    <property type="match status" value="1"/>
</dbReference>
<dbReference type="PROSITE" id="PS00678">
    <property type="entry name" value="WD_REPEATS_1"/>
    <property type="match status" value="1"/>
</dbReference>
<dbReference type="InterPro" id="IPR019775">
    <property type="entry name" value="WD40_repeat_CS"/>
</dbReference>
<dbReference type="InterPro" id="IPR056884">
    <property type="entry name" value="NPHP3-like_N"/>
</dbReference>
<dbReference type="HOGENOM" id="CLU_000288_6_0_1"/>
<dbReference type="InterPro" id="IPR015943">
    <property type="entry name" value="WD40/YVTN_repeat-like_dom_sf"/>
</dbReference>
<keyword evidence="1 3" id="KW-0853">WD repeat</keyword>
<keyword evidence="2" id="KW-0677">Repeat</keyword>
<evidence type="ECO:0000256" key="4">
    <source>
        <dbReference type="SAM" id="MobiDB-lite"/>
    </source>
</evidence>
<feature type="compositionally biased region" description="Basic residues" evidence="4">
    <location>
        <begin position="1"/>
        <end position="10"/>
    </location>
</feature>
<dbReference type="InParanoid" id="A0A0C3JFC0"/>
<dbReference type="Pfam" id="PF00400">
    <property type="entry name" value="WD40"/>
    <property type="match status" value="4"/>
</dbReference>
<dbReference type="InterPro" id="IPR027417">
    <property type="entry name" value="P-loop_NTPase"/>
</dbReference>
<gene>
    <name evidence="6" type="ORF">M404DRAFT_1006811</name>
</gene>
<keyword evidence="7" id="KW-1185">Reference proteome</keyword>
<dbReference type="PROSITE" id="PS50082">
    <property type="entry name" value="WD_REPEATS_2"/>
    <property type="match status" value="4"/>
</dbReference>
<feature type="domain" description="Nephrocystin 3-like N-terminal" evidence="5">
    <location>
        <begin position="297"/>
        <end position="466"/>
    </location>
</feature>
<dbReference type="CDD" id="cd00200">
    <property type="entry name" value="WD40"/>
    <property type="match status" value="1"/>
</dbReference>
<proteinExistence type="predicted"/>
<accession>A0A0C3JFC0</accession>
<dbReference type="PANTHER" id="PTHR19848">
    <property type="entry name" value="WD40 REPEAT PROTEIN"/>
    <property type="match status" value="1"/>
</dbReference>
<protein>
    <recommendedName>
        <fullName evidence="5">Nephrocystin 3-like N-terminal domain-containing protein</fullName>
    </recommendedName>
</protein>
<evidence type="ECO:0000313" key="7">
    <source>
        <dbReference type="Proteomes" id="UP000054217"/>
    </source>
</evidence>
<feature type="region of interest" description="Disordered" evidence="4">
    <location>
        <begin position="1"/>
        <end position="45"/>
    </location>
</feature>
<reference evidence="7" key="2">
    <citation type="submission" date="2015-01" db="EMBL/GenBank/DDBJ databases">
        <title>Evolutionary Origins and Diversification of the Mycorrhizal Mutualists.</title>
        <authorList>
            <consortium name="DOE Joint Genome Institute"/>
            <consortium name="Mycorrhizal Genomics Consortium"/>
            <person name="Kohler A."/>
            <person name="Kuo A."/>
            <person name="Nagy L.G."/>
            <person name="Floudas D."/>
            <person name="Copeland A."/>
            <person name="Barry K.W."/>
            <person name="Cichocki N."/>
            <person name="Veneault-Fourrey C."/>
            <person name="LaButti K."/>
            <person name="Lindquist E.A."/>
            <person name="Lipzen A."/>
            <person name="Lundell T."/>
            <person name="Morin E."/>
            <person name="Murat C."/>
            <person name="Riley R."/>
            <person name="Ohm R."/>
            <person name="Sun H."/>
            <person name="Tunlid A."/>
            <person name="Henrissat B."/>
            <person name="Grigoriev I.V."/>
            <person name="Hibbett D.S."/>
            <person name="Martin F."/>
        </authorList>
    </citation>
    <scope>NUCLEOTIDE SEQUENCE [LARGE SCALE GENOMIC DNA]</scope>
    <source>
        <strain evidence="7">Marx 270</strain>
    </source>
</reference>
<name>A0A0C3JFC0_PISTI</name>
<feature type="repeat" description="WD" evidence="3">
    <location>
        <begin position="993"/>
        <end position="1034"/>
    </location>
</feature>
<dbReference type="STRING" id="870435.A0A0C3JFC0"/>
<evidence type="ECO:0000259" key="5">
    <source>
        <dbReference type="Pfam" id="PF24883"/>
    </source>
</evidence>
<dbReference type="InterPro" id="IPR020472">
    <property type="entry name" value="WD40_PAC1"/>
</dbReference>
<feature type="repeat" description="WD" evidence="3">
    <location>
        <begin position="854"/>
        <end position="886"/>
    </location>
</feature>
<evidence type="ECO:0000256" key="3">
    <source>
        <dbReference type="PROSITE-ProRule" id="PRU00221"/>
    </source>
</evidence>
<dbReference type="Gene3D" id="2.130.10.10">
    <property type="entry name" value="YVTN repeat-like/Quinoprotein amine dehydrogenase"/>
    <property type="match status" value="2"/>
</dbReference>
<feature type="region of interest" description="Disordered" evidence="4">
    <location>
        <begin position="61"/>
        <end position="83"/>
    </location>
</feature>
<dbReference type="Proteomes" id="UP000054217">
    <property type="component" value="Unassembled WGS sequence"/>
</dbReference>
<dbReference type="InterPro" id="IPR001680">
    <property type="entry name" value="WD40_rpt"/>
</dbReference>
<evidence type="ECO:0000313" key="6">
    <source>
        <dbReference type="EMBL" id="KIN96301.1"/>
    </source>
</evidence>
<feature type="repeat" description="WD" evidence="3">
    <location>
        <begin position="950"/>
        <end position="991"/>
    </location>
</feature>
<dbReference type="EMBL" id="KN832049">
    <property type="protein sequence ID" value="KIN96301.1"/>
    <property type="molecule type" value="Genomic_DNA"/>
</dbReference>
<evidence type="ECO:0000256" key="2">
    <source>
        <dbReference type="ARBA" id="ARBA00022737"/>
    </source>
</evidence>